<dbReference type="Gene3D" id="3.50.80.20">
    <property type="entry name" value="D-Ala-D-Ala carboxypeptidase C, peptidase S13"/>
    <property type="match status" value="1"/>
</dbReference>
<dbReference type="InterPro" id="IPR012338">
    <property type="entry name" value="Beta-lactam/transpept-like"/>
</dbReference>
<keyword evidence="2" id="KW-0378">Hydrolase</keyword>
<reference evidence="4 5" key="1">
    <citation type="submission" date="2017-06" db="EMBL/GenBank/DDBJ databases">
        <authorList>
            <person name="Kim H.J."/>
            <person name="Triplett B.A."/>
        </authorList>
    </citation>
    <scope>NUCLEOTIDE SEQUENCE [LARGE SCALE GENOMIC DNA]</scope>
    <source>
        <strain evidence="4 5">DSM 18704</strain>
    </source>
</reference>
<protein>
    <submittedName>
        <fullName evidence="4">D-alanyl-D-alanine carboxypeptidase / D-alanyl-D-alanine-endopeptidase (Penicillin-binding protein 4)</fullName>
    </submittedName>
</protein>
<proteinExistence type="inferred from homology"/>
<dbReference type="SUPFAM" id="SSF56601">
    <property type="entry name" value="beta-lactamase/transpeptidase-like"/>
    <property type="match status" value="1"/>
</dbReference>
<dbReference type="EMBL" id="FZOU01000007">
    <property type="protein sequence ID" value="SNT33309.1"/>
    <property type="molecule type" value="Genomic_DNA"/>
</dbReference>
<keyword evidence="3" id="KW-0732">Signal</keyword>
<sequence length="537" mass="56696">MSSRVKATGCLALLFCTALLPAQQPVQSTPLGRKIAALVGAPDVVRDHWGVAVYGLDGRLLYGLNEGQLFQPASNAKLFTTAAALAVLGENASFQTDIIGRGVWSANALKGDVILRGGGEPNLSGRALPYAGGEDPGGAPPLRYLEQMADTVAATGLKTIAGDIVGDDTFFPWEPYPRDWASDDLVWGYGAPVSALTVNDNQIKATVSPSQQGAPALIALDPAVPYYTVVNTVMTGPPKSGTSVQFERQVGSKVLRVFGTIAAGDAADVEEIAIQDPAEYAAIAFKAMLEARGIAVQGTARAEHRLSQDAQAFAAETHVDAPGLRSLGPNEGVGRARSLTFTSCDHCDPKTMPVEKILATHRSHPLNDDIVMTNKVSQNLHVELLLHHLGMQYGEDGSTAQGVRVVRAFLLRAGLDPQDFVFFDGSGMSGHDLVTPRAAAKILLYATKQPWGELYRSSLPIAGVDGTLEGRFAKSPLKGKLHAKTGTTGESRALSGYVECASGRTVVFSIMVGNHPPSTSFDRTVMDKIVEAIAAGN</sequence>
<dbReference type="GO" id="GO:0000270">
    <property type="term" value="P:peptidoglycan metabolic process"/>
    <property type="evidence" value="ECO:0007669"/>
    <property type="project" value="TreeGrafter"/>
</dbReference>
<comment type="similarity">
    <text evidence="1">Belongs to the peptidase S13 family.</text>
</comment>
<evidence type="ECO:0000313" key="5">
    <source>
        <dbReference type="Proteomes" id="UP000198356"/>
    </source>
</evidence>
<feature type="signal peptide" evidence="3">
    <location>
        <begin position="1"/>
        <end position="22"/>
    </location>
</feature>
<feature type="chain" id="PRO_5013054331" evidence="3">
    <location>
        <begin position="23"/>
        <end position="537"/>
    </location>
</feature>
<dbReference type="RefSeq" id="WP_089409854.1">
    <property type="nucleotide sequence ID" value="NZ_FZOU01000007.1"/>
</dbReference>
<evidence type="ECO:0000256" key="2">
    <source>
        <dbReference type="ARBA" id="ARBA00022801"/>
    </source>
</evidence>
<accession>A0A239LUD8</accession>
<evidence type="ECO:0000256" key="3">
    <source>
        <dbReference type="SAM" id="SignalP"/>
    </source>
</evidence>
<evidence type="ECO:0000313" key="4">
    <source>
        <dbReference type="EMBL" id="SNT33309.1"/>
    </source>
</evidence>
<dbReference type="Gene3D" id="3.40.710.10">
    <property type="entry name" value="DD-peptidase/beta-lactamase superfamily"/>
    <property type="match status" value="1"/>
</dbReference>
<keyword evidence="4" id="KW-0121">Carboxypeptidase</keyword>
<dbReference type="Proteomes" id="UP000198356">
    <property type="component" value="Unassembled WGS sequence"/>
</dbReference>
<dbReference type="NCBIfam" id="TIGR00666">
    <property type="entry name" value="PBP4"/>
    <property type="match status" value="2"/>
</dbReference>
<dbReference type="Pfam" id="PF02113">
    <property type="entry name" value="Peptidase_S13"/>
    <property type="match status" value="2"/>
</dbReference>
<gene>
    <name evidence="4" type="ORF">SAMN05421770_107250</name>
</gene>
<dbReference type="GO" id="GO:0004185">
    <property type="term" value="F:serine-type carboxypeptidase activity"/>
    <property type="evidence" value="ECO:0007669"/>
    <property type="project" value="InterPro"/>
</dbReference>
<dbReference type="AlphaFoldDB" id="A0A239LUD8"/>
<dbReference type="GO" id="GO:0006508">
    <property type="term" value="P:proteolysis"/>
    <property type="evidence" value="ECO:0007669"/>
    <property type="project" value="InterPro"/>
</dbReference>
<dbReference type="InterPro" id="IPR000667">
    <property type="entry name" value="Peptidase_S13"/>
</dbReference>
<dbReference type="OrthoDB" id="9802627at2"/>
<organism evidence="4 5">
    <name type="scientific">Granulicella rosea</name>
    <dbReference type="NCBI Taxonomy" id="474952"/>
    <lineage>
        <taxon>Bacteria</taxon>
        <taxon>Pseudomonadati</taxon>
        <taxon>Acidobacteriota</taxon>
        <taxon>Terriglobia</taxon>
        <taxon>Terriglobales</taxon>
        <taxon>Acidobacteriaceae</taxon>
        <taxon>Granulicella</taxon>
    </lineage>
</organism>
<dbReference type="PANTHER" id="PTHR30023:SF0">
    <property type="entry name" value="PENICILLIN-SENSITIVE CARBOXYPEPTIDASE A"/>
    <property type="match status" value="1"/>
</dbReference>
<evidence type="ECO:0000256" key="1">
    <source>
        <dbReference type="ARBA" id="ARBA00006096"/>
    </source>
</evidence>
<name>A0A239LUD8_9BACT</name>
<keyword evidence="5" id="KW-1185">Reference proteome</keyword>
<keyword evidence="4" id="KW-0645">Protease</keyword>
<dbReference type="PANTHER" id="PTHR30023">
    <property type="entry name" value="D-ALANYL-D-ALANINE CARBOXYPEPTIDASE"/>
    <property type="match status" value="1"/>
</dbReference>